<protein>
    <submittedName>
        <fullName evidence="1">Uncharacterized protein</fullName>
    </submittedName>
</protein>
<keyword evidence="2" id="KW-1185">Reference proteome</keyword>
<name>A0A9D4DI67_DREPO</name>
<reference evidence="1" key="2">
    <citation type="submission" date="2020-11" db="EMBL/GenBank/DDBJ databases">
        <authorList>
            <person name="McCartney M.A."/>
            <person name="Auch B."/>
            <person name="Kono T."/>
            <person name="Mallez S."/>
            <person name="Becker A."/>
            <person name="Gohl D.M."/>
            <person name="Silverstein K.A.T."/>
            <person name="Koren S."/>
            <person name="Bechman K.B."/>
            <person name="Herman A."/>
            <person name="Abrahante J.E."/>
            <person name="Garbe J."/>
        </authorList>
    </citation>
    <scope>NUCLEOTIDE SEQUENCE</scope>
    <source>
        <strain evidence="1">Duluth1</strain>
        <tissue evidence="1">Whole animal</tissue>
    </source>
</reference>
<evidence type="ECO:0000313" key="1">
    <source>
        <dbReference type="EMBL" id="KAH3748865.1"/>
    </source>
</evidence>
<proteinExistence type="predicted"/>
<dbReference type="AlphaFoldDB" id="A0A9D4DI67"/>
<dbReference type="EMBL" id="JAIWYP010000010">
    <property type="protein sequence ID" value="KAH3748865.1"/>
    <property type="molecule type" value="Genomic_DNA"/>
</dbReference>
<sequence>MATVSHEAYLTEESEIADYEFVNQTTSRTEDFGDRSILRRIPEIVDNFGIWRYDGILTNQPMKFADYFRRVYRREMFAGLYKQLWLRRKPFNSKDTGSSTAGD</sequence>
<comment type="caution">
    <text evidence="1">The sequence shown here is derived from an EMBL/GenBank/DDBJ whole genome shotgun (WGS) entry which is preliminary data.</text>
</comment>
<accession>A0A9D4DI67</accession>
<evidence type="ECO:0000313" key="2">
    <source>
        <dbReference type="Proteomes" id="UP000828390"/>
    </source>
</evidence>
<dbReference type="Proteomes" id="UP000828390">
    <property type="component" value="Unassembled WGS sequence"/>
</dbReference>
<gene>
    <name evidence="1" type="ORF">DPMN_183324</name>
</gene>
<organism evidence="1 2">
    <name type="scientific">Dreissena polymorpha</name>
    <name type="common">Zebra mussel</name>
    <name type="synonym">Mytilus polymorpha</name>
    <dbReference type="NCBI Taxonomy" id="45954"/>
    <lineage>
        <taxon>Eukaryota</taxon>
        <taxon>Metazoa</taxon>
        <taxon>Spiralia</taxon>
        <taxon>Lophotrochozoa</taxon>
        <taxon>Mollusca</taxon>
        <taxon>Bivalvia</taxon>
        <taxon>Autobranchia</taxon>
        <taxon>Heteroconchia</taxon>
        <taxon>Euheterodonta</taxon>
        <taxon>Imparidentia</taxon>
        <taxon>Neoheterodontei</taxon>
        <taxon>Myida</taxon>
        <taxon>Dreissenoidea</taxon>
        <taxon>Dreissenidae</taxon>
        <taxon>Dreissena</taxon>
    </lineage>
</organism>
<reference evidence="1" key="1">
    <citation type="journal article" date="2019" name="bioRxiv">
        <title>The Genome of the Zebra Mussel, Dreissena polymorpha: A Resource for Invasive Species Research.</title>
        <authorList>
            <person name="McCartney M.A."/>
            <person name="Auch B."/>
            <person name="Kono T."/>
            <person name="Mallez S."/>
            <person name="Zhang Y."/>
            <person name="Obille A."/>
            <person name="Becker A."/>
            <person name="Abrahante J.E."/>
            <person name="Garbe J."/>
            <person name="Badalamenti J.P."/>
            <person name="Herman A."/>
            <person name="Mangelson H."/>
            <person name="Liachko I."/>
            <person name="Sullivan S."/>
            <person name="Sone E.D."/>
            <person name="Koren S."/>
            <person name="Silverstein K.A.T."/>
            <person name="Beckman K.B."/>
            <person name="Gohl D.M."/>
        </authorList>
    </citation>
    <scope>NUCLEOTIDE SEQUENCE</scope>
    <source>
        <strain evidence="1">Duluth1</strain>
        <tissue evidence="1">Whole animal</tissue>
    </source>
</reference>